<dbReference type="Proteomes" id="UP000887577">
    <property type="component" value="Unplaced"/>
</dbReference>
<keyword evidence="1" id="KW-0732">Signal</keyword>
<protein>
    <submittedName>
        <fullName evidence="3">Ground-like domain-containing protein</fullName>
    </submittedName>
</protein>
<sequence length="149" mass="16021">MCFKNLMFIFPVIILLFVVISTEACPGLFGGGGGCGMMAPAFGGGGCGGGCGKRKKREVLEQQVKTEASNPCPQNEWKKIMETTITDNPSSSVFAIQGALHKQYEAKFFVTCSKVKNPTKHPAMFVTNGEGYCSYGNDNVWCEAIALFG</sequence>
<dbReference type="PROSITE" id="PS51257">
    <property type="entry name" value="PROKAR_LIPOPROTEIN"/>
    <property type="match status" value="1"/>
</dbReference>
<organism evidence="2 3">
    <name type="scientific">Panagrolaimus superbus</name>
    <dbReference type="NCBI Taxonomy" id="310955"/>
    <lineage>
        <taxon>Eukaryota</taxon>
        <taxon>Metazoa</taxon>
        <taxon>Ecdysozoa</taxon>
        <taxon>Nematoda</taxon>
        <taxon>Chromadorea</taxon>
        <taxon>Rhabditida</taxon>
        <taxon>Tylenchina</taxon>
        <taxon>Panagrolaimomorpha</taxon>
        <taxon>Panagrolaimoidea</taxon>
        <taxon>Panagrolaimidae</taxon>
        <taxon>Panagrolaimus</taxon>
    </lineage>
</organism>
<evidence type="ECO:0000313" key="2">
    <source>
        <dbReference type="Proteomes" id="UP000887577"/>
    </source>
</evidence>
<evidence type="ECO:0000313" key="3">
    <source>
        <dbReference type="WBParaSite" id="PSU_v2.g11769.t1"/>
    </source>
</evidence>
<feature type="chain" id="PRO_5037090594" evidence="1">
    <location>
        <begin position="25"/>
        <end position="149"/>
    </location>
</feature>
<proteinExistence type="predicted"/>
<dbReference type="AlphaFoldDB" id="A0A914XX30"/>
<accession>A0A914XX30</accession>
<feature type="signal peptide" evidence="1">
    <location>
        <begin position="1"/>
        <end position="24"/>
    </location>
</feature>
<dbReference type="WBParaSite" id="PSU_v2.g11769.t1">
    <property type="protein sequence ID" value="PSU_v2.g11769.t1"/>
    <property type="gene ID" value="PSU_v2.g11769"/>
</dbReference>
<reference evidence="3" key="1">
    <citation type="submission" date="2022-11" db="UniProtKB">
        <authorList>
            <consortium name="WormBaseParasite"/>
        </authorList>
    </citation>
    <scope>IDENTIFICATION</scope>
</reference>
<keyword evidence="2" id="KW-1185">Reference proteome</keyword>
<name>A0A914XX30_9BILA</name>
<evidence type="ECO:0000256" key="1">
    <source>
        <dbReference type="SAM" id="SignalP"/>
    </source>
</evidence>